<dbReference type="Gene3D" id="2.120.10.90">
    <property type="entry name" value="DNA gyrase/topoisomerase IV, subunit A, C-terminal"/>
    <property type="match status" value="1"/>
</dbReference>
<dbReference type="EC" id="5.6.2.2" evidence="8"/>
<dbReference type="SUPFAM" id="SSF56719">
    <property type="entry name" value="Type II DNA topoisomerase"/>
    <property type="match status" value="1"/>
</dbReference>
<keyword evidence="5 8" id="KW-0799">Topoisomerase</keyword>
<keyword evidence="8" id="KW-0963">Cytoplasm</keyword>
<evidence type="ECO:0000256" key="4">
    <source>
        <dbReference type="ARBA" id="ARBA00022840"/>
    </source>
</evidence>
<dbReference type="InterPro" id="IPR013760">
    <property type="entry name" value="Topo_IIA-like_dom_sf"/>
</dbReference>
<dbReference type="Proteomes" id="UP000183815">
    <property type="component" value="Unassembled WGS sequence"/>
</dbReference>
<dbReference type="PROSITE" id="PS52040">
    <property type="entry name" value="TOPO_IIA"/>
    <property type="match status" value="1"/>
</dbReference>
<dbReference type="Gene3D" id="3.30.1360.40">
    <property type="match status" value="1"/>
</dbReference>
<evidence type="ECO:0000256" key="6">
    <source>
        <dbReference type="ARBA" id="ARBA00023125"/>
    </source>
</evidence>
<dbReference type="InterPro" id="IPR050220">
    <property type="entry name" value="Type_II_DNA_Topoisomerases"/>
</dbReference>
<dbReference type="NCBIfam" id="NF004044">
    <property type="entry name" value="PRK05561.1"/>
    <property type="match status" value="1"/>
</dbReference>
<dbReference type="SUPFAM" id="SSF101904">
    <property type="entry name" value="GyrA/ParC C-terminal domain-like"/>
    <property type="match status" value="1"/>
</dbReference>
<dbReference type="Pfam" id="PF00521">
    <property type="entry name" value="DNA_topoisoIV"/>
    <property type="match status" value="1"/>
</dbReference>
<evidence type="ECO:0000256" key="7">
    <source>
        <dbReference type="ARBA" id="ARBA00023235"/>
    </source>
</evidence>
<feature type="coiled-coil region" evidence="9">
    <location>
        <begin position="429"/>
        <end position="456"/>
    </location>
</feature>
<dbReference type="FunFam" id="3.90.199.10:FF:000001">
    <property type="entry name" value="DNA gyrase subunit A"/>
    <property type="match status" value="1"/>
</dbReference>
<dbReference type="InterPro" id="IPR005743">
    <property type="entry name" value="GyrA"/>
</dbReference>
<dbReference type="GO" id="GO:0003677">
    <property type="term" value="F:DNA binding"/>
    <property type="evidence" value="ECO:0007669"/>
    <property type="project" value="UniProtKB-UniRule"/>
</dbReference>
<evidence type="ECO:0000256" key="1">
    <source>
        <dbReference type="ARBA" id="ARBA00000185"/>
    </source>
</evidence>
<reference evidence="11 12" key="1">
    <citation type="submission" date="2016-08" db="EMBL/GenBank/DDBJ databases">
        <title>New Insights into Marine Group III Euryarchaeota, from dark to light.</title>
        <authorList>
            <person name="Haro-Moreno J.M."/>
            <person name="Rodriguez-Valera F."/>
            <person name="Lopez-Garcia P."/>
            <person name="Moreira D."/>
            <person name="Martin-Cuadrado A.B."/>
        </authorList>
    </citation>
    <scope>NUCLEOTIDE SEQUENCE [LARGE SCALE GENOMIC DNA]</scope>
    <source>
        <strain evidence="11">CG-Bathy1</strain>
    </source>
</reference>
<dbReference type="CDD" id="cd00187">
    <property type="entry name" value="TOP4c"/>
    <property type="match status" value="1"/>
</dbReference>
<dbReference type="NCBIfam" id="TIGR01063">
    <property type="entry name" value="gyrA"/>
    <property type="match status" value="1"/>
</dbReference>
<dbReference type="InterPro" id="IPR035516">
    <property type="entry name" value="Gyrase/topoIV_suA_C"/>
</dbReference>
<dbReference type="InterPro" id="IPR013758">
    <property type="entry name" value="Topo_IIA_A/C_ab"/>
</dbReference>
<sequence length="829" mass="93311">MNKDNNERIEDKALTTEMKKSYLDYAMSVIVGRALPDARDGLKPVHRRILYAMKEMGSGSRSAYKKSARIVGDVMGKYHPHGDQAIYDSMVRMAQSFSLRYPLVDGQGNFGSVDGDRAAAMRYTESRLTPIAEIVLQDLKKKTIDYGENYDGSLKEPSVLPSMLPNLLVNGSEGIAVGMATKMAPHNLNEVIDAVILTMENPRVRTSELIQVIPGPDFPTGGVIMGRAGVFEAYSNGRGSIKIRGRTNIEETKKTTQIVITEIPYSLEKGRLLKEITNLVKNKKIEGIRDLRDESNRKGMRIIIELKRDASAVIIENLLYKHSSLESTFAVNNTALVDGQPQRLSLKELLKVYINHRKKVVTRRTKFQLKIAKDRAHIVEGLLIAINKMSQVISFIRSANNRKDVIDGLKKQFKLSVKQAEAIAEMRLYQLSKQDRNARENELKELNGEIAELDATLADPNRIRSIIRKELEMLKEKYGDERRTEISEHEGEIETEDLIPQQEVVVMRTDESYVKRMPLEDFRIQHRGGTGMIGIKAKEGDVPVEMHSMNSHDHVLLFTSEGSMYFLKGWQIPDVSRYAKGTPIVQLLEKLDERRHQNDEKILNMLPVPNISSPDNYLIFATKNGIVKKTRMEEYASRVERAWRSDQGFRAITLKEGDELISVGISDGESEIMLATNDGMANRFPENQVRVVGRAGQGVIGIRLKEGDGVKSMAIVNEEEELLTITEMGWGKRAKAGNYRLTRRGSKGVINTKTEKYGKVVSSISVGDADMIMATTSSGKVINTNIDELREMKRIGRGSRLIKLKDKEKVVAVAVYLKIDEENTEIETE</sequence>
<dbReference type="GO" id="GO:0005524">
    <property type="term" value="F:ATP binding"/>
    <property type="evidence" value="ECO:0007669"/>
    <property type="project" value="UniProtKB-UniRule"/>
</dbReference>
<dbReference type="SMART" id="SM00434">
    <property type="entry name" value="TOP4c"/>
    <property type="match status" value="1"/>
</dbReference>
<keyword evidence="4 8" id="KW-0067">ATP-binding</keyword>
<comment type="similarity">
    <text evidence="2 8">Belongs to the type II topoisomerase GyrA/ParC subunit family.</text>
</comment>
<evidence type="ECO:0000259" key="10">
    <source>
        <dbReference type="PROSITE" id="PS52040"/>
    </source>
</evidence>
<comment type="miscellaneous">
    <text evidence="8">Few gyrases are as efficient as E.coli at forming negative supercoils. Not all organisms have 2 type II topoisomerases; in organisms with a single type II topoisomerase this enzyme also has to decatenate newly replicated chromosomes.</text>
</comment>
<comment type="caution">
    <text evidence="11">The sequence shown here is derived from an EMBL/GenBank/DDBJ whole genome shotgun (WGS) entry which is preliminary data.</text>
</comment>
<evidence type="ECO:0000313" key="11">
    <source>
        <dbReference type="EMBL" id="OIR20355.1"/>
    </source>
</evidence>
<evidence type="ECO:0000256" key="3">
    <source>
        <dbReference type="ARBA" id="ARBA00022741"/>
    </source>
</evidence>
<comment type="function">
    <text evidence="8">A type II topoisomerase that negatively supercoils closed circular double-stranded (ds) DNA in an ATP-dependent manner to modulate DNA topology and maintain chromosomes in an underwound state. Negative supercoiling favors strand separation, and DNA replication, transcription, recombination and repair, all of which involve strand separation. Also able to catalyze the interconversion of other topological isomers of dsDNA rings, including catenanes and knotted rings. Type II topoisomerases break and join 2 DNA strands simultaneously in an ATP-dependent manner.</text>
</comment>
<dbReference type="NCBIfam" id="NF004043">
    <property type="entry name" value="PRK05560.1"/>
    <property type="match status" value="1"/>
</dbReference>
<keyword evidence="9" id="KW-0175">Coiled coil</keyword>
<dbReference type="GO" id="GO:0006261">
    <property type="term" value="P:DNA-templated DNA replication"/>
    <property type="evidence" value="ECO:0007669"/>
    <property type="project" value="UniProtKB-UniRule"/>
</dbReference>
<dbReference type="FunFam" id="3.30.1360.40:FF:000002">
    <property type="entry name" value="DNA gyrase subunit A"/>
    <property type="match status" value="1"/>
</dbReference>
<feature type="domain" description="Topo IIA-type catalytic" evidence="10">
    <location>
        <begin position="35"/>
        <end position="498"/>
    </location>
</feature>
<evidence type="ECO:0000256" key="8">
    <source>
        <dbReference type="HAMAP-Rule" id="MF_01897"/>
    </source>
</evidence>
<dbReference type="GO" id="GO:0006265">
    <property type="term" value="P:DNA topological change"/>
    <property type="evidence" value="ECO:0007669"/>
    <property type="project" value="UniProtKB-UniRule"/>
</dbReference>
<dbReference type="PANTHER" id="PTHR43493:SF5">
    <property type="entry name" value="DNA GYRASE SUBUNIT A, CHLOROPLASTIC_MITOCHONDRIAL"/>
    <property type="match status" value="1"/>
</dbReference>
<dbReference type="HAMAP" id="MF_01897">
    <property type="entry name" value="GyrA"/>
    <property type="match status" value="1"/>
</dbReference>
<comment type="subunit">
    <text evidence="8">Heterotetramer, composed of two GyrA and two GyrB chains. In the heterotetramer, GyrA contains the active site tyrosine that forms a transient covalent intermediate with DNA, while GyrB binds cofactors and catalyzes ATP hydrolysis.</text>
</comment>
<dbReference type="GO" id="GO:0009330">
    <property type="term" value="C:DNA topoisomerase type II (double strand cut, ATP-hydrolyzing) complex"/>
    <property type="evidence" value="ECO:0007669"/>
    <property type="project" value="TreeGrafter"/>
</dbReference>
<keyword evidence="7 8" id="KW-0413">Isomerase</keyword>
<keyword evidence="6 8" id="KW-0238">DNA-binding</keyword>
<gene>
    <name evidence="8" type="primary">gyrA</name>
    <name evidence="11" type="ORF">BEU04_00690</name>
</gene>
<dbReference type="EMBL" id="MIYU01000001">
    <property type="protein sequence ID" value="OIR20355.1"/>
    <property type="molecule type" value="Genomic_DNA"/>
</dbReference>
<comment type="subcellular location">
    <subcellularLocation>
        <location evidence="8">Cytoplasm</location>
    </subcellularLocation>
</comment>
<evidence type="ECO:0000313" key="12">
    <source>
        <dbReference type="Proteomes" id="UP000183815"/>
    </source>
</evidence>
<evidence type="ECO:0000256" key="9">
    <source>
        <dbReference type="SAM" id="Coils"/>
    </source>
</evidence>
<evidence type="ECO:0000256" key="5">
    <source>
        <dbReference type="ARBA" id="ARBA00023029"/>
    </source>
</evidence>
<dbReference type="PANTHER" id="PTHR43493">
    <property type="entry name" value="DNA GYRASE/TOPOISOMERASE SUBUNIT A"/>
    <property type="match status" value="1"/>
</dbReference>
<dbReference type="AlphaFoldDB" id="A0A1J5TJN3"/>
<proteinExistence type="inferred from homology"/>
<comment type="caution">
    <text evidence="8">Lacks conserved residue(s) required for the propagation of feature annotation.</text>
</comment>
<protein>
    <recommendedName>
        <fullName evidence="8">DNA gyrase subunit A</fullName>
        <ecNumber evidence="8">5.6.2.2</ecNumber>
    </recommendedName>
</protein>
<dbReference type="InterPro" id="IPR006691">
    <property type="entry name" value="GyrA/parC_rep"/>
</dbReference>
<organism evidence="11 12">
    <name type="scientific">Marine Group III euryarchaeote CG-Bathy1</name>
    <dbReference type="NCBI Taxonomy" id="1889001"/>
    <lineage>
        <taxon>Archaea</taxon>
        <taxon>Methanobacteriati</taxon>
        <taxon>Thermoplasmatota</taxon>
        <taxon>Thermoplasmata</taxon>
        <taxon>Candidatus Thermoprofundales</taxon>
    </lineage>
</organism>
<dbReference type="Pfam" id="PF03989">
    <property type="entry name" value="DNA_gyraseA_C"/>
    <property type="match status" value="6"/>
</dbReference>
<dbReference type="InterPro" id="IPR013757">
    <property type="entry name" value="Topo_IIA_A_a_sf"/>
</dbReference>
<accession>A0A1J5TJN3</accession>
<name>A0A1J5TJN3_9ARCH</name>
<dbReference type="FunFam" id="2.120.10.90:FF:000005">
    <property type="entry name" value="DNA topoisomerase 4 subunit A"/>
    <property type="match status" value="1"/>
</dbReference>
<keyword evidence="3 8" id="KW-0547">Nucleotide-binding</keyword>
<feature type="active site" description="O-(5'-phospho-DNA)-tyrosine intermediate" evidence="8">
    <location>
        <position position="123"/>
    </location>
</feature>
<dbReference type="GO" id="GO:0003918">
    <property type="term" value="F:DNA topoisomerase type II (double strand cut, ATP-hydrolyzing) activity"/>
    <property type="evidence" value="ECO:0007669"/>
    <property type="project" value="UniProtKB-UniRule"/>
</dbReference>
<dbReference type="Gene3D" id="3.90.199.10">
    <property type="entry name" value="Topoisomerase II, domain 5"/>
    <property type="match status" value="1"/>
</dbReference>
<dbReference type="Gene3D" id="1.10.268.10">
    <property type="entry name" value="Topoisomerase, domain 3"/>
    <property type="match status" value="1"/>
</dbReference>
<dbReference type="InterPro" id="IPR002205">
    <property type="entry name" value="Topo_IIA_dom_A"/>
</dbReference>
<dbReference type="GO" id="GO:0005737">
    <property type="term" value="C:cytoplasm"/>
    <property type="evidence" value="ECO:0007669"/>
    <property type="project" value="UniProtKB-SubCell"/>
</dbReference>
<evidence type="ECO:0000256" key="2">
    <source>
        <dbReference type="ARBA" id="ARBA00008263"/>
    </source>
</evidence>
<dbReference type="GO" id="GO:0005694">
    <property type="term" value="C:chromosome"/>
    <property type="evidence" value="ECO:0007669"/>
    <property type="project" value="InterPro"/>
</dbReference>
<comment type="catalytic activity">
    <reaction evidence="1 8">
        <text>ATP-dependent breakage, passage and rejoining of double-stranded DNA.</text>
        <dbReference type="EC" id="5.6.2.2"/>
    </reaction>
</comment>